<comment type="caution">
    <text evidence="1">The sequence shown here is derived from an EMBL/GenBank/DDBJ whole genome shotgun (WGS) entry which is preliminary data.</text>
</comment>
<dbReference type="Proteomes" id="UP000438448">
    <property type="component" value="Unassembled WGS sequence"/>
</dbReference>
<organism evidence="1 2">
    <name type="scientific">Nocardia macrotermitis</name>
    <dbReference type="NCBI Taxonomy" id="2585198"/>
    <lineage>
        <taxon>Bacteria</taxon>
        <taxon>Bacillati</taxon>
        <taxon>Actinomycetota</taxon>
        <taxon>Actinomycetes</taxon>
        <taxon>Mycobacteriales</taxon>
        <taxon>Nocardiaceae</taxon>
        <taxon>Nocardia</taxon>
    </lineage>
</organism>
<proteinExistence type="predicted"/>
<accession>A0A7K0DAH8</accession>
<dbReference type="AlphaFoldDB" id="A0A7K0DAH8"/>
<protein>
    <submittedName>
        <fullName evidence="1">Uncharacterized protein</fullName>
    </submittedName>
</protein>
<dbReference type="EMBL" id="WEGK01000015">
    <property type="protein sequence ID" value="MQY22783.1"/>
    <property type="molecule type" value="Genomic_DNA"/>
</dbReference>
<gene>
    <name evidence="1" type="ORF">NRB20_59050</name>
</gene>
<name>A0A7K0DAH8_9NOCA</name>
<keyword evidence="2" id="KW-1185">Reference proteome</keyword>
<reference evidence="1 2" key="1">
    <citation type="submission" date="2019-10" db="EMBL/GenBank/DDBJ databases">
        <title>Nocardia macrotermitis sp. nov. and Nocardia aurantia sp. nov., isolated from the gut of fungus growing-termite Macrotermes natalensis.</title>
        <authorList>
            <person name="Benndorf R."/>
            <person name="Schwitalla J."/>
            <person name="Martin K."/>
            <person name="De Beer W."/>
            <person name="Kaster A.-K."/>
            <person name="Vollmers J."/>
            <person name="Poulsen M."/>
            <person name="Beemelmanns C."/>
        </authorList>
    </citation>
    <scope>NUCLEOTIDE SEQUENCE [LARGE SCALE GENOMIC DNA]</scope>
    <source>
        <strain evidence="1 2">RB20</strain>
    </source>
</reference>
<evidence type="ECO:0000313" key="1">
    <source>
        <dbReference type="EMBL" id="MQY22783.1"/>
    </source>
</evidence>
<evidence type="ECO:0000313" key="2">
    <source>
        <dbReference type="Proteomes" id="UP000438448"/>
    </source>
</evidence>
<sequence length="30" mass="3300">MNAIANRMISIATAATEEVGKIVDALRRFH</sequence>